<reference evidence="3" key="1">
    <citation type="submission" date="2019-11" db="EMBL/GenBank/DDBJ databases">
        <authorList>
            <person name="Feng L."/>
        </authorList>
    </citation>
    <scope>NUCLEOTIDE SEQUENCE</scope>
    <source>
        <strain evidence="3">BlongumLFYP82</strain>
    </source>
</reference>
<name>A0A6N2R6T7_BIFLN</name>
<gene>
    <name evidence="3" type="ORF">BLLFYP82_00502</name>
</gene>
<sequence length="422" mass="42764">MSASLMQVDPDDLGTVSDSFNQAASQFASAKSQFVSSGSPNFGILLSFVKPFYGIAKDSTVSYLGNIESMLNLISSAVEGTAKDTKATEQSNQELLNKIIQLLEEIRDNQNKNNEASVDSGMPGGAGGGGGGLGGGSGSGGGASSGGGSGSGGGAGSSMDAGQYQPAQQAAQSSVTPQTPSATQPSHDQDTNAGQNTGSADGTGDDQNTTVPVTPGNLGTSTPGAGNTNPGTGTHQPDVPGVTRPDTTNTVGLDTDGDATDDYSVNLTEGGTHASINDDGSVTLSKQDSSTVPLSPGGGNNSANKGNSFTVDADNDGRDDIALTPDSGDDSRVSVFEDGDSQYAAIDFDNDGDYDASVRIGDSAAAYEKMQQEAEASVWAEISRNDPLGRSVEELQALYADRDVMTLPEQTEINTGNVRSIA</sequence>
<feature type="compositionally biased region" description="Polar residues" evidence="2">
    <location>
        <begin position="263"/>
        <end position="293"/>
    </location>
</feature>
<evidence type="ECO:0000256" key="1">
    <source>
        <dbReference type="SAM" id="Coils"/>
    </source>
</evidence>
<dbReference type="SUPFAM" id="SSF69318">
    <property type="entry name" value="Integrin alpha N-terminal domain"/>
    <property type="match status" value="1"/>
</dbReference>
<keyword evidence="1" id="KW-0175">Coiled coil</keyword>
<organism evidence="3">
    <name type="scientific">Bifidobacterium longum</name>
    <dbReference type="NCBI Taxonomy" id="216816"/>
    <lineage>
        <taxon>Bacteria</taxon>
        <taxon>Bacillati</taxon>
        <taxon>Actinomycetota</taxon>
        <taxon>Actinomycetes</taxon>
        <taxon>Bifidobacteriales</taxon>
        <taxon>Bifidobacteriaceae</taxon>
        <taxon>Bifidobacterium</taxon>
    </lineage>
</organism>
<feature type="compositionally biased region" description="Gly residues" evidence="2">
    <location>
        <begin position="122"/>
        <end position="156"/>
    </location>
</feature>
<evidence type="ECO:0000256" key="2">
    <source>
        <dbReference type="SAM" id="MobiDB-lite"/>
    </source>
</evidence>
<dbReference type="InterPro" id="IPR028994">
    <property type="entry name" value="Integrin_alpha_N"/>
</dbReference>
<proteinExistence type="predicted"/>
<feature type="compositionally biased region" description="Low complexity" evidence="2">
    <location>
        <begin position="157"/>
        <end position="172"/>
    </location>
</feature>
<feature type="coiled-coil region" evidence="1">
    <location>
        <begin position="85"/>
        <end position="112"/>
    </location>
</feature>
<feature type="region of interest" description="Disordered" evidence="2">
    <location>
        <begin position="113"/>
        <end position="333"/>
    </location>
</feature>
<accession>A0A6N2R6T7</accession>
<dbReference type="AlphaFoldDB" id="A0A6N2R6T7"/>
<protein>
    <submittedName>
        <fullName evidence="3">Uncharacterized protein</fullName>
    </submittedName>
</protein>
<dbReference type="EMBL" id="CACRSV010000003">
    <property type="protein sequence ID" value="VYS76434.1"/>
    <property type="molecule type" value="Genomic_DNA"/>
</dbReference>
<feature type="compositionally biased region" description="Polar residues" evidence="2">
    <location>
        <begin position="173"/>
        <end position="212"/>
    </location>
</feature>
<evidence type="ECO:0000313" key="3">
    <source>
        <dbReference type="EMBL" id="VYS76434.1"/>
    </source>
</evidence>
<feature type="compositionally biased region" description="Low complexity" evidence="2">
    <location>
        <begin position="219"/>
        <end position="234"/>
    </location>
</feature>